<keyword evidence="6" id="KW-0156">Chromatin regulator</keyword>
<evidence type="ECO:0000256" key="11">
    <source>
        <dbReference type="ARBA" id="ARBA00047571"/>
    </source>
</evidence>
<feature type="compositionally biased region" description="Basic and acidic residues" evidence="14">
    <location>
        <begin position="84"/>
        <end position="101"/>
    </location>
</feature>
<dbReference type="GO" id="GO:0003723">
    <property type="term" value="F:RNA binding"/>
    <property type="evidence" value="ECO:0007669"/>
    <property type="project" value="UniProtKB-KW"/>
</dbReference>
<evidence type="ECO:0000256" key="14">
    <source>
        <dbReference type="SAM" id="MobiDB-lite"/>
    </source>
</evidence>
<name>A0A2K1IHL8_PHYPA</name>
<dbReference type="SMART" id="SM00508">
    <property type="entry name" value="PostSET"/>
    <property type="match status" value="1"/>
</dbReference>
<dbReference type="Gramene" id="Pp3c24_20920V3.2">
    <property type="protein sequence ID" value="Pp3c24_20920V3.2"/>
    <property type="gene ID" value="Pp3c24_20920"/>
</dbReference>
<evidence type="ECO:0000313" key="17">
    <source>
        <dbReference type="EMBL" id="PNR28776.1"/>
    </source>
</evidence>
<protein>
    <recommendedName>
        <fullName evidence="2">[histone H3]-lysine(4) N-trimethyltransferase</fullName>
        <ecNumber evidence="2">2.1.1.354</ecNumber>
    </recommendedName>
</protein>
<feature type="compositionally biased region" description="Basic and acidic residues" evidence="14">
    <location>
        <begin position="1330"/>
        <end position="1339"/>
    </location>
</feature>
<dbReference type="SMART" id="SM00317">
    <property type="entry name" value="SET"/>
    <property type="match status" value="1"/>
</dbReference>
<gene>
    <name evidence="18" type="primary">LOC112276509</name>
    <name evidence="17" type="ORF">PHYPA_029369</name>
</gene>
<dbReference type="CDD" id="cd19169">
    <property type="entry name" value="SET_SETD1"/>
    <property type="match status" value="1"/>
</dbReference>
<keyword evidence="10" id="KW-0539">Nucleus</keyword>
<dbReference type="PROSITE" id="PS50868">
    <property type="entry name" value="POST_SET"/>
    <property type="match status" value="1"/>
</dbReference>
<dbReference type="EC" id="2.1.1.354" evidence="2"/>
<keyword evidence="3" id="KW-0489">Methyltransferase</keyword>
<dbReference type="Gene3D" id="3.30.1490.40">
    <property type="match status" value="1"/>
</dbReference>
<dbReference type="Proteomes" id="UP000006727">
    <property type="component" value="Chromosome 24"/>
</dbReference>
<evidence type="ECO:0000313" key="18">
    <source>
        <dbReference type="EnsemblPlants" id="Pp3c24_20920V3.1"/>
    </source>
</evidence>
<dbReference type="EnsemblPlants" id="Pp3c24_20920V3.2">
    <property type="protein sequence ID" value="Pp3c24_20920V3.2"/>
    <property type="gene ID" value="Pp3c24_20920"/>
</dbReference>
<reference evidence="17 19" key="2">
    <citation type="journal article" date="2018" name="Plant J.">
        <title>The Physcomitrella patens chromosome-scale assembly reveals moss genome structure and evolution.</title>
        <authorList>
            <person name="Lang D."/>
            <person name="Ullrich K.K."/>
            <person name="Murat F."/>
            <person name="Fuchs J."/>
            <person name="Jenkins J."/>
            <person name="Haas F.B."/>
            <person name="Piednoel M."/>
            <person name="Gundlach H."/>
            <person name="Van Bel M."/>
            <person name="Meyberg R."/>
            <person name="Vives C."/>
            <person name="Morata J."/>
            <person name="Symeonidi A."/>
            <person name="Hiss M."/>
            <person name="Muchero W."/>
            <person name="Kamisugi Y."/>
            <person name="Saleh O."/>
            <person name="Blanc G."/>
            <person name="Decker E.L."/>
            <person name="van Gessel N."/>
            <person name="Grimwood J."/>
            <person name="Hayes R.D."/>
            <person name="Graham S.W."/>
            <person name="Gunter L.E."/>
            <person name="McDaniel S.F."/>
            <person name="Hoernstein S.N.W."/>
            <person name="Larsson A."/>
            <person name="Li F.W."/>
            <person name="Perroud P.F."/>
            <person name="Phillips J."/>
            <person name="Ranjan P."/>
            <person name="Rokshar D.S."/>
            <person name="Rothfels C.J."/>
            <person name="Schneider L."/>
            <person name="Shu S."/>
            <person name="Stevenson D.W."/>
            <person name="Thummler F."/>
            <person name="Tillich M."/>
            <person name="Villarreal Aguilar J.C."/>
            <person name="Widiez T."/>
            <person name="Wong G.K."/>
            <person name="Wymore A."/>
            <person name="Zhang Y."/>
            <person name="Zimmer A.D."/>
            <person name="Quatrano R.S."/>
            <person name="Mayer K.F.X."/>
            <person name="Goodstein D."/>
            <person name="Casacuberta J.M."/>
            <person name="Vandepoele K."/>
            <person name="Reski R."/>
            <person name="Cuming A.C."/>
            <person name="Tuskan G.A."/>
            <person name="Maumus F."/>
            <person name="Salse J."/>
            <person name="Schmutz J."/>
            <person name="Rensing S.A."/>
        </authorList>
    </citation>
    <scope>NUCLEOTIDE SEQUENCE [LARGE SCALE GENOMIC DNA]</scope>
    <source>
        <strain evidence="18 19">cv. Gransden 2004</strain>
    </source>
</reference>
<sequence length="1603" mass="179327">MATEDLSFHVLEQPHDLYRSSHKGQQGWTSRPASTEFLKDRGAGRHRWSLEDEVLSSNTSMKHPKHESGALCGNNDNQTPLTHLDGDSLRLRDTEKERMESRTVPISSELTSEYGNKTRFHGESDHRARSGDGLRSRRHENGNDYNQLQELAHSGDGYQRVLNSLVEGDTSVVRNSSKDSACAERSDYISNNLQSKNLSTATTPVNSSSGKETVRSERGESNAVAAGVNHENGWFYCNAYNSLSGPFSLEVLREGFNVKFLPGELVVYYRQDGVYSTSQELKVLIGTPTVSSQRVNSRFQEPTPQQVWGEQCWEYQGADGSMQGLFSLWQLGQWLNSEHLYSSLEIRHRGNLVAPMPLGQLLELANKGVLYSNISSNNQNNATPDGGPSVSVSDPQVNLRSITLDHARKSLHALVLKAAHRSLIDGAIAEFLQEWIRAPKKIEKTAEVPVPDCPPGFMQGQQRLETSSLSPDVPPGFDVDLSGRQALPSKQCVKKIAGVYGSVNDSTDVEGYDVASKYKPVSSDSNDLVSTQIQPAQSRQTGSPVGAHETNAMLVYSPSMKIDDCHVLAELPCRPKEERRADSLLSKVGALEHDAKSNAGVNPRFLKKVRKVPNARSHTRDEYGFLKSDWSSSHANNITSPVRSKKQADEKSDKPKKLLSEKPGQHKKHKNLVNEKTDTPTKQVDKKSERLMKPVDERLQNEVNERPKKHMGEKPPKLKSQAKEKPEKPGKQIFERLEKSMKHMNEATAKSKTNMNDTSAKFKNHMVETPKRPKKPEKNSVGFFETTKNVDEISKKLEKESVDEPVTFEQHVDEMPEEPEKQVDKKLEKDDIKDSDSQSTNGHNHVIVLESDCSSGDQHTSTLAQHKRKASKSSLGDEESDPLYKETEKFRLKQGDSTVDGHDNRSRLVGDTRGLDVAAIVKVNMKEDPAPNMVKKVKKKTRKKGIHEKDGIYSSVQNPCVLSQRERLRKLLRSQLKQKGDNRSKALTVESEDVSQSKRNLIEKRAHETESEDVGYKFMRESCNFVSVESDENVFHVRKRRKTIDVEETEKPGSVPVEETNDVCENETRRRNDSGVRNHFTNNNCNLTEAVVNNPTSQPDKESKKMAGHLLESRGSGEMSSLCVQIDYAPKLVNEDLGGLVQNMPLDIDGHFAVVKKAAVKRYIPSSAQNQDISEAPLSLVKPALSVQEGVRRYSKEVLHEFAAKSEVTPMLDTLDSDHLSVLKEQEPTVRDQTRDLIMEEAGTANFQHKGEHKTQRELKCDLTCPEQPVMQSGKKAVGRTKKIKFGRDGKTVLAENANKSTVLSKSSCAGSGVPESVSRMKSKKAKSVAKKEAESDGLEKPELKIGKGGDLASIDMLLSVPTSVGCARCSITGWDWRTWARDRAKRRLQRRVKAAIRKEVKQDLKKLKRATKKNVTNVNNSTTTTVIAGLQAARKNRADMRKLAVGAEGSDLLRFNMLKARKKQLKFQRSKIHDWGLVAAEPIDAEEFVIEYVGEVIRNRVTDIREKRYEAIGIGSSYMFRVDDEHTLDATRRGGLARFINHSCDPNCYTKIITVEGQKKVVIYSKQRIVPGEELTYDYKFSLEEVKIPCFCGAAKCRGSMN</sequence>
<dbReference type="GeneID" id="112276509"/>
<dbReference type="PANTHER" id="PTHR45814">
    <property type="entry name" value="HISTONE-LYSINE N-METHYLTRANSFERASE SETD1"/>
    <property type="match status" value="1"/>
</dbReference>
<dbReference type="InterPro" id="IPR046341">
    <property type="entry name" value="SET_dom_sf"/>
</dbReference>
<evidence type="ECO:0000313" key="19">
    <source>
        <dbReference type="Proteomes" id="UP000006727"/>
    </source>
</evidence>
<dbReference type="SUPFAM" id="SSF55277">
    <property type="entry name" value="GYF domain"/>
    <property type="match status" value="1"/>
</dbReference>
<feature type="domain" description="SET" evidence="15">
    <location>
        <begin position="1464"/>
        <end position="1581"/>
    </location>
</feature>
<feature type="compositionally biased region" description="Basic and acidic residues" evidence="14">
    <location>
        <begin position="788"/>
        <end position="802"/>
    </location>
</feature>
<dbReference type="PaxDb" id="3218-PP1S101_4V6.1"/>
<evidence type="ECO:0000256" key="4">
    <source>
        <dbReference type="ARBA" id="ARBA00022679"/>
    </source>
</evidence>
<dbReference type="STRING" id="3218.A0A2K1IHL8"/>
<keyword evidence="19" id="KW-1185">Reference proteome</keyword>
<feature type="region of interest" description="Disordered" evidence="14">
    <location>
        <begin position="1047"/>
        <end position="1077"/>
    </location>
</feature>
<keyword evidence="8" id="KW-0805">Transcription regulation</keyword>
<feature type="region of interest" description="Disordered" evidence="14">
    <location>
        <begin position="195"/>
        <end position="221"/>
    </location>
</feature>
<dbReference type="InterPro" id="IPR001214">
    <property type="entry name" value="SET_dom"/>
</dbReference>
<feature type="compositionally biased region" description="Polar residues" evidence="14">
    <location>
        <begin position="630"/>
        <end position="642"/>
    </location>
</feature>
<feature type="compositionally biased region" description="Polar residues" evidence="14">
    <location>
        <begin position="748"/>
        <end position="761"/>
    </location>
</feature>
<keyword evidence="9" id="KW-0804">Transcription</keyword>
<evidence type="ECO:0000256" key="9">
    <source>
        <dbReference type="ARBA" id="ARBA00023163"/>
    </source>
</evidence>
<dbReference type="GO" id="GO:0032259">
    <property type="term" value="P:methylation"/>
    <property type="evidence" value="ECO:0007669"/>
    <property type="project" value="UniProtKB-KW"/>
</dbReference>
<dbReference type="InterPro" id="IPR037841">
    <property type="entry name" value="SET_SETD1A/B"/>
</dbReference>
<evidence type="ECO:0000256" key="13">
    <source>
        <dbReference type="ARBA" id="ARBA00049129"/>
    </source>
</evidence>
<dbReference type="EnsemblPlants" id="Pp3c24_20920V3.1">
    <property type="protein sequence ID" value="Pp3c24_20920V3.1"/>
    <property type="gene ID" value="Pp3c24_20920"/>
</dbReference>
<dbReference type="Gramene" id="Pp3c24_20920V3.1">
    <property type="protein sequence ID" value="Pp3c24_20920V3.1"/>
    <property type="gene ID" value="Pp3c24_20920"/>
</dbReference>
<feature type="region of interest" description="Disordered" evidence="14">
    <location>
        <begin position="1305"/>
        <end position="1339"/>
    </location>
</feature>
<evidence type="ECO:0000256" key="7">
    <source>
        <dbReference type="ARBA" id="ARBA00022884"/>
    </source>
</evidence>
<evidence type="ECO:0000256" key="5">
    <source>
        <dbReference type="ARBA" id="ARBA00022691"/>
    </source>
</evidence>
<dbReference type="Gene3D" id="2.170.270.10">
    <property type="entry name" value="SET domain"/>
    <property type="match status" value="1"/>
</dbReference>
<evidence type="ECO:0000256" key="3">
    <source>
        <dbReference type="ARBA" id="ARBA00022603"/>
    </source>
</evidence>
<feature type="compositionally biased region" description="Basic and acidic residues" evidence="14">
    <location>
        <begin position="1066"/>
        <end position="1076"/>
    </location>
</feature>
<evidence type="ECO:0000259" key="16">
    <source>
        <dbReference type="PROSITE" id="PS50868"/>
    </source>
</evidence>
<feature type="domain" description="Post-SET" evidence="16">
    <location>
        <begin position="1587"/>
        <end position="1603"/>
    </location>
</feature>
<reference evidence="17 19" key="1">
    <citation type="journal article" date="2008" name="Science">
        <title>The Physcomitrella genome reveals evolutionary insights into the conquest of land by plants.</title>
        <authorList>
            <person name="Rensing S."/>
            <person name="Lang D."/>
            <person name="Zimmer A."/>
            <person name="Terry A."/>
            <person name="Salamov A."/>
            <person name="Shapiro H."/>
            <person name="Nishiyama T."/>
            <person name="Perroud P.-F."/>
            <person name="Lindquist E."/>
            <person name="Kamisugi Y."/>
            <person name="Tanahashi T."/>
            <person name="Sakakibara K."/>
            <person name="Fujita T."/>
            <person name="Oishi K."/>
            <person name="Shin-I T."/>
            <person name="Kuroki Y."/>
            <person name="Toyoda A."/>
            <person name="Suzuki Y."/>
            <person name="Hashimoto A."/>
            <person name="Yamaguchi K."/>
            <person name="Sugano A."/>
            <person name="Kohara Y."/>
            <person name="Fujiyama A."/>
            <person name="Anterola A."/>
            <person name="Aoki S."/>
            <person name="Ashton N."/>
            <person name="Barbazuk W.B."/>
            <person name="Barker E."/>
            <person name="Bennetzen J."/>
            <person name="Bezanilla M."/>
            <person name="Blankenship R."/>
            <person name="Cho S.H."/>
            <person name="Dutcher S."/>
            <person name="Estelle M."/>
            <person name="Fawcett J.A."/>
            <person name="Gundlach H."/>
            <person name="Hanada K."/>
            <person name="Heyl A."/>
            <person name="Hicks K.A."/>
            <person name="Hugh J."/>
            <person name="Lohr M."/>
            <person name="Mayer K."/>
            <person name="Melkozernov A."/>
            <person name="Murata T."/>
            <person name="Nelson D."/>
            <person name="Pils B."/>
            <person name="Prigge M."/>
            <person name="Reiss B."/>
            <person name="Renner T."/>
            <person name="Rombauts S."/>
            <person name="Rushton P."/>
            <person name="Sanderfoot A."/>
            <person name="Schween G."/>
            <person name="Shiu S.-H."/>
            <person name="Stueber K."/>
            <person name="Theodoulou F.L."/>
            <person name="Tu H."/>
            <person name="Van de Peer Y."/>
            <person name="Verrier P.J."/>
            <person name="Waters E."/>
            <person name="Wood A."/>
            <person name="Yang L."/>
            <person name="Cove D."/>
            <person name="Cuming A."/>
            <person name="Hasebe M."/>
            <person name="Lucas S."/>
            <person name="Mishler D.B."/>
            <person name="Reski R."/>
            <person name="Grigoriev I."/>
            <person name="Quatrano R.S."/>
            <person name="Boore J.L."/>
        </authorList>
    </citation>
    <scope>NUCLEOTIDE SEQUENCE [LARGE SCALE GENOMIC DNA]</scope>
    <source>
        <strain evidence="18 19">cv. Gransden 2004</strain>
    </source>
</reference>
<dbReference type="GO" id="GO:0048188">
    <property type="term" value="C:Set1C/COMPASS complex"/>
    <property type="evidence" value="ECO:0000318"/>
    <property type="project" value="GO_Central"/>
</dbReference>
<dbReference type="PROSITE" id="PS50280">
    <property type="entry name" value="SET"/>
    <property type="match status" value="1"/>
</dbReference>
<accession>A0A2K1IHL8</accession>
<feature type="compositionally biased region" description="Basic and acidic residues" evidence="14">
    <location>
        <begin position="120"/>
        <end position="141"/>
    </location>
</feature>
<feature type="compositionally biased region" description="Basic and acidic residues" evidence="14">
    <location>
        <begin position="810"/>
        <end position="836"/>
    </location>
</feature>
<evidence type="ECO:0000256" key="12">
    <source>
        <dbReference type="ARBA" id="ARBA00047583"/>
    </source>
</evidence>
<evidence type="ECO:0000256" key="8">
    <source>
        <dbReference type="ARBA" id="ARBA00023015"/>
    </source>
</evidence>
<organism evidence="17">
    <name type="scientific">Physcomitrium patens</name>
    <name type="common">Spreading-leaved earth moss</name>
    <name type="synonym">Physcomitrella patens</name>
    <dbReference type="NCBI Taxonomy" id="3218"/>
    <lineage>
        <taxon>Eukaryota</taxon>
        <taxon>Viridiplantae</taxon>
        <taxon>Streptophyta</taxon>
        <taxon>Embryophyta</taxon>
        <taxon>Bryophyta</taxon>
        <taxon>Bryophytina</taxon>
        <taxon>Bryopsida</taxon>
        <taxon>Funariidae</taxon>
        <taxon>Funariales</taxon>
        <taxon>Funariaceae</taxon>
        <taxon>Physcomitrium</taxon>
    </lineage>
</organism>
<feature type="compositionally biased region" description="Basic and acidic residues" evidence="14">
    <location>
        <begin position="882"/>
        <end position="907"/>
    </location>
</feature>
<dbReference type="SUPFAM" id="SSF82199">
    <property type="entry name" value="SET domain"/>
    <property type="match status" value="1"/>
</dbReference>
<feature type="compositionally biased region" description="Polar residues" evidence="14">
    <location>
        <begin position="852"/>
        <end position="864"/>
    </location>
</feature>
<evidence type="ECO:0000256" key="10">
    <source>
        <dbReference type="ARBA" id="ARBA00023242"/>
    </source>
</evidence>
<reference evidence="18" key="3">
    <citation type="submission" date="2020-12" db="UniProtKB">
        <authorList>
            <consortium name="EnsemblPlants"/>
        </authorList>
    </citation>
    <scope>IDENTIFICATION</scope>
</reference>
<feature type="compositionally biased region" description="Basic and acidic residues" evidence="14">
    <location>
        <begin position="672"/>
        <end position="730"/>
    </location>
</feature>
<evidence type="ECO:0000256" key="6">
    <source>
        <dbReference type="ARBA" id="ARBA00022853"/>
    </source>
</evidence>
<dbReference type="GO" id="GO:0042800">
    <property type="term" value="F:histone H3K4 methyltransferase activity"/>
    <property type="evidence" value="ECO:0000318"/>
    <property type="project" value="GO_Central"/>
</dbReference>
<comment type="subcellular location">
    <subcellularLocation>
        <location evidence="1">Nucleus</location>
    </subcellularLocation>
</comment>
<evidence type="ECO:0000256" key="2">
    <source>
        <dbReference type="ARBA" id="ARBA00012182"/>
    </source>
</evidence>
<feature type="compositionally biased region" description="Polar residues" evidence="14">
    <location>
        <begin position="195"/>
        <end position="211"/>
    </location>
</feature>
<dbReference type="GO" id="GO:0140999">
    <property type="term" value="F:histone H3K4 trimethyltransferase activity"/>
    <property type="evidence" value="ECO:0007669"/>
    <property type="project" value="UniProtKB-EC"/>
</dbReference>
<feature type="region of interest" description="Disordered" evidence="14">
    <location>
        <begin position="630"/>
        <end position="730"/>
    </location>
</feature>
<keyword evidence="5" id="KW-0949">S-adenosyl-L-methionine</keyword>
<dbReference type="RefSeq" id="XP_024363664.1">
    <property type="nucleotide sequence ID" value="XM_024507896.2"/>
</dbReference>
<comment type="catalytic activity">
    <reaction evidence="12">
        <text>N(6)-methyl-L-lysyl(4)-[histone H3] + S-adenosyl-L-methionine = N(6),N(6)-dimethyl-L-lysyl(4)-[histone H3] + S-adenosyl-L-homocysteine + H(+)</text>
        <dbReference type="Rhea" id="RHEA:60268"/>
        <dbReference type="Rhea" id="RHEA-COMP:15540"/>
        <dbReference type="Rhea" id="RHEA-COMP:15543"/>
        <dbReference type="ChEBI" id="CHEBI:15378"/>
        <dbReference type="ChEBI" id="CHEBI:57856"/>
        <dbReference type="ChEBI" id="CHEBI:59789"/>
        <dbReference type="ChEBI" id="CHEBI:61929"/>
        <dbReference type="ChEBI" id="CHEBI:61976"/>
    </reaction>
</comment>
<dbReference type="InterPro" id="IPR003616">
    <property type="entry name" value="Post-SET_dom"/>
</dbReference>
<dbReference type="PANTHER" id="PTHR45814:SF2">
    <property type="entry name" value="HISTONE-LYSINE N-METHYLTRANSFERASE SETD1"/>
    <property type="match status" value="1"/>
</dbReference>
<keyword evidence="4" id="KW-0808">Transferase</keyword>
<dbReference type="EMBL" id="ABEU02000024">
    <property type="protein sequence ID" value="PNR28776.1"/>
    <property type="molecule type" value="Genomic_DNA"/>
</dbReference>
<keyword evidence="7" id="KW-0694">RNA-binding</keyword>
<evidence type="ECO:0000259" key="15">
    <source>
        <dbReference type="PROSITE" id="PS50280"/>
    </source>
</evidence>
<dbReference type="InterPro" id="IPR044570">
    <property type="entry name" value="Set1-like"/>
</dbReference>
<feature type="compositionally biased region" description="Polar residues" evidence="14">
    <location>
        <begin position="104"/>
        <end position="115"/>
    </location>
</feature>
<proteinExistence type="predicted"/>
<comment type="catalytic activity">
    <reaction evidence="11">
        <text>L-lysyl(4)-[histone H3] + 3 S-adenosyl-L-methionine = N(6),N(6),N(6)-trimethyl-L-lysyl(4)-[histone H3] + 3 S-adenosyl-L-homocysteine + 3 H(+)</text>
        <dbReference type="Rhea" id="RHEA:60260"/>
        <dbReference type="Rhea" id="RHEA-COMP:15537"/>
        <dbReference type="Rhea" id="RHEA-COMP:15547"/>
        <dbReference type="ChEBI" id="CHEBI:15378"/>
        <dbReference type="ChEBI" id="CHEBI:29969"/>
        <dbReference type="ChEBI" id="CHEBI:57856"/>
        <dbReference type="ChEBI" id="CHEBI:59789"/>
        <dbReference type="ChEBI" id="CHEBI:61961"/>
        <dbReference type="EC" id="2.1.1.354"/>
    </reaction>
</comment>
<dbReference type="Pfam" id="PF00856">
    <property type="entry name" value="SET"/>
    <property type="match status" value="1"/>
</dbReference>
<evidence type="ECO:0000256" key="1">
    <source>
        <dbReference type="ARBA" id="ARBA00004123"/>
    </source>
</evidence>
<feature type="region of interest" description="Disordered" evidence="14">
    <location>
        <begin position="746"/>
        <end position="907"/>
    </location>
</feature>
<dbReference type="InterPro" id="IPR035445">
    <property type="entry name" value="GYF-like_dom_sf"/>
</dbReference>
<dbReference type="KEGG" id="ppp:112276509"/>
<feature type="region of interest" description="Disordered" evidence="14">
    <location>
        <begin position="55"/>
        <end position="141"/>
    </location>
</feature>
<feature type="compositionally biased region" description="Basic and acidic residues" evidence="14">
    <location>
        <begin position="646"/>
        <end position="664"/>
    </location>
</feature>
<dbReference type="OrthoDB" id="308383at2759"/>
<comment type="catalytic activity">
    <reaction evidence="13">
        <text>N(6),N(6)-dimethyl-L-lysyl(4)-[histone H3] + S-adenosyl-L-methionine = N(6),N(6),N(6)-trimethyl-L-lysyl(4)-[histone H3] + S-adenosyl-L-homocysteine + H(+)</text>
        <dbReference type="Rhea" id="RHEA:60272"/>
        <dbReference type="Rhea" id="RHEA-COMP:15537"/>
        <dbReference type="Rhea" id="RHEA-COMP:15540"/>
        <dbReference type="ChEBI" id="CHEBI:15378"/>
        <dbReference type="ChEBI" id="CHEBI:57856"/>
        <dbReference type="ChEBI" id="CHEBI:59789"/>
        <dbReference type="ChEBI" id="CHEBI:61961"/>
        <dbReference type="ChEBI" id="CHEBI:61976"/>
    </reaction>
</comment>